<sequence length="104" mass="10873">MLSKLIQFIREAGSASEASHDRDGFLSNHAETHAIGMGLSLGFAAGALNQLSLVGVVVSLAVYGRAGETNLDAKIVEDVRQEPHYALGALVVGVLLGVATRFLL</sequence>
<evidence type="ECO:0000256" key="1">
    <source>
        <dbReference type="SAM" id="Phobius"/>
    </source>
</evidence>
<protein>
    <submittedName>
        <fullName evidence="2">Uncharacterized protein</fullName>
    </submittedName>
</protein>
<name>A0ABD6B1I6_9EURY</name>
<gene>
    <name evidence="2" type="ORF">ACFSBT_20410</name>
</gene>
<evidence type="ECO:0000313" key="3">
    <source>
        <dbReference type="Proteomes" id="UP001597187"/>
    </source>
</evidence>
<feature type="transmembrane region" description="Helical" evidence="1">
    <location>
        <begin position="41"/>
        <end position="64"/>
    </location>
</feature>
<dbReference type="Proteomes" id="UP001597187">
    <property type="component" value="Unassembled WGS sequence"/>
</dbReference>
<organism evidence="2 3">
    <name type="scientific">Halomarina rubra</name>
    <dbReference type="NCBI Taxonomy" id="2071873"/>
    <lineage>
        <taxon>Archaea</taxon>
        <taxon>Methanobacteriati</taxon>
        <taxon>Methanobacteriota</taxon>
        <taxon>Stenosarchaea group</taxon>
        <taxon>Halobacteria</taxon>
        <taxon>Halobacteriales</taxon>
        <taxon>Natronomonadaceae</taxon>
        <taxon>Halomarina</taxon>
    </lineage>
</organism>
<feature type="transmembrane region" description="Helical" evidence="1">
    <location>
        <begin position="84"/>
        <end position="103"/>
    </location>
</feature>
<comment type="caution">
    <text evidence="2">The sequence shown here is derived from an EMBL/GenBank/DDBJ whole genome shotgun (WGS) entry which is preliminary data.</text>
</comment>
<dbReference type="AlphaFoldDB" id="A0ABD6B1I6"/>
<proteinExistence type="predicted"/>
<keyword evidence="1" id="KW-1133">Transmembrane helix</keyword>
<reference evidence="2 3" key="1">
    <citation type="journal article" date="2019" name="Int. J. Syst. Evol. Microbiol.">
        <title>The Global Catalogue of Microorganisms (GCM) 10K type strain sequencing project: providing services to taxonomists for standard genome sequencing and annotation.</title>
        <authorList>
            <consortium name="The Broad Institute Genomics Platform"/>
            <consortium name="The Broad Institute Genome Sequencing Center for Infectious Disease"/>
            <person name="Wu L."/>
            <person name="Ma J."/>
        </authorList>
    </citation>
    <scope>NUCLEOTIDE SEQUENCE [LARGE SCALE GENOMIC DNA]</scope>
    <source>
        <strain evidence="2 3">CGMCC 1.12563</strain>
    </source>
</reference>
<evidence type="ECO:0000313" key="2">
    <source>
        <dbReference type="EMBL" id="MFD1515649.1"/>
    </source>
</evidence>
<keyword evidence="1" id="KW-0472">Membrane</keyword>
<dbReference type="EMBL" id="JBHUDC010000008">
    <property type="protein sequence ID" value="MFD1515649.1"/>
    <property type="molecule type" value="Genomic_DNA"/>
</dbReference>
<accession>A0ABD6B1I6</accession>
<keyword evidence="3" id="KW-1185">Reference proteome</keyword>
<keyword evidence="1" id="KW-0812">Transmembrane</keyword>